<proteinExistence type="predicted"/>
<dbReference type="GO" id="GO:0039679">
    <property type="term" value="C:viral occlusion body"/>
    <property type="evidence" value="ECO:0007669"/>
    <property type="project" value="InterPro"/>
</dbReference>
<evidence type="ECO:0000313" key="2">
    <source>
        <dbReference type="EMBL" id="AGR56775.1"/>
    </source>
</evidence>
<dbReference type="RefSeq" id="YP_008378239.1">
    <property type="nucleotide sequence ID" value="NC_021923.1"/>
</dbReference>
<dbReference type="InterPro" id="IPR008702">
    <property type="entry name" value="NPV_P10"/>
</dbReference>
<accession>S5N350</accession>
<dbReference type="KEGG" id="vg:16489425"/>
<sequence length="103" mass="11087">MSQNILLLIRADIKELDTKVTALQQSVDTVQTNLPDVSELNEKLDAQSTALENLQTSVNTINDTLNPVIPGDGGDVPAPVPDVPVPTSLLRPSFRGTLNINKK</sequence>
<organism evidence="2 3">
    <name type="scientific">Hemileuca sp. nucleopolyhedrovirus</name>
    <dbReference type="NCBI Taxonomy" id="1367203"/>
    <lineage>
        <taxon>Viruses</taxon>
        <taxon>Viruses incertae sedis</taxon>
        <taxon>Naldaviricetes</taxon>
        <taxon>Lefavirales</taxon>
        <taxon>Baculoviridae</taxon>
        <taxon>Alphabaculovirus</taxon>
        <taxon>Alphabaculovirus heleucae</taxon>
        <taxon>Hemileuca species nucleopolyhedrovirus</taxon>
    </lineage>
</organism>
<dbReference type="GeneID" id="16489425"/>
<dbReference type="Pfam" id="PF05531">
    <property type="entry name" value="NPV_P10"/>
    <property type="match status" value="1"/>
</dbReference>
<dbReference type="Proteomes" id="UP000203768">
    <property type="component" value="Segment"/>
</dbReference>
<keyword evidence="1" id="KW-0175">Coiled coil</keyword>
<reference evidence="2 3" key="1">
    <citation type="journal article" date="2013" name="Virus Genes">
        <title>The genome of a baculovirus isolated from Hemileuca sp. encodes a serpin ortholog.</title>
        <authorList>
            <person name="Rohrmann G.F."/>
            <person name="Erlandson M.A."/>
            <person name="Theilmann D.A."/>
        </authorList>
    </citation>
    <scope>NUCLEOTIDE SEQUENCE [LARGE SCALE GENOMIC DNA]</scope>
</reference>
<evidence type="ECO:0000256" key="1">
    <source>
        <dbReference type="SAM" id="Coils"/>
    </source>
</evidence>
<protein>
    <submittedName>
        <fullName evidence="2">p10</fullName>
    </submittedName>
</protein>
<dbReference type="EMBL" id="KF158713">
    <property type="protein sequence ID" value="AGR56775.1"/>
    <property type="molecule type" value="Genomic_DNA"/>
</dbReference>
<evidence type="ECO:0000313" key="3">
    <source>
        <dbReference type="Proteomes" id="UP000203768"/>
    </source>
</evidence>
<dbReference type="Gene3D" id="1.20.5.340">
    <property type="match status" value="1"/>
</dbReference>
<dbReference type="OrthoDB" id="26023at10239"/>
<feature type="coiled-coil region" evidence="1">
    <location>
        <begin position="13"/>
        <end position="57"/>
    </location>
</feature>
<gene>
    <name evidence="2" type="ORF">Hesp023</name>
</gene>
<keyword evidence="3" id="KW-1185">Reference proteome</keyword>
<name>S5N350_9ABAC</name>